<dbReference type="OrthoDB" id="828021at2"/>
<name>A0A0P8BY64_9BACT</name>
<keyword evidence="1" id="KW-0732">Signal</keyword>
<feature type="signal peptide" evidence="1">
    <location>
        <begin position="1"/>
        <end position="27"/>
    </location>
</feature>
<dbReference type="AlphaFoldDB" id="A0A0P8BY64"/>
<accession>A0A0P8BY64</accession>
<sequence length="103" mass="11858">MKTLNPFTKKIWAVAALLFLGLGTLQAETNSHETNLERPLKVEEISIEISERIPTIILVDKNLEIVAQFYGNTEEVKLKFRDTFQKSEKLIEHNGQKIYLLTN</sequence>
<proteinExistence type="predicted"/>
<protein>
    <submittedName>
        <fullName evidence="2">Uncharacterized protein</fullName>
    </submittedName>
</protein>
<gene>
    <name evidence="2" type="ORF">HLUCCX10_09490</name>
</gene>
<organism evidence="2 3">
    <name type="scientific">Algoriphagus marincola HL-49</name>
    <dbReference type="NCBI Taxonomy" id="1305737"/>
    <lineage>
        <taxon>Bacteria</taxon>
        <taxon>Pseudomonadati</taxon>
        <taxon>Bacteroidota</taxon>
        <taxon>Cytophagia</taxon>
        <taxon>Cytophagales</taxon>
        <taxon>Cyclobacteriaceae</taxon>
        <taxon>Algoriphagus</taxon>
    </lineage>
</organism>
<reference evidence="2 3" key="1">
    <citation type="submission" date="2015-09" db="EMBL/GenBank/DDBJ databases">
        <title>Identification and resolution of microdiversity through metagenomic sequencing of parallel consortia.</title>
        <authorList>
            <person name="Nelson W.C."/>
            <person name="Romine M.F."/>
            <person name="Lindemann S.R."/>
        </authorList>
    </citation>
    <scope>NUCLEOTIDE SEQUENCE [LARGE SCALE GENOMIC DNA]</scope>
    <source>
        <strain evidence="2">HL-49</strain>
    </source>
</reference>
<comment type="caution">
    <text evidence="2">The sequence shown here is derived from an EMBL/GenBank/DDBJ whole genome shotgun (WGS) entry which is preliminary data.</text>
</comment>
<evidence type="ECO:0000313" key="3">
    <source>
        <dbReference type="Proteomes" id="UP000050421"/>
    </source>
</evidence>
<evidence type="ECO:0000313" key="2">
    <source>
        <dbReference type="EMBL" id="KPQ15213.1"/>
    </source>
</evidence>
<feature type="chain" id="PRO_5006148630" evidence="1">
    <location>
        <begin position="28"/>
        <end position="103"/>
    </location>
</feature>
<dbReference type="PATRIC" id="fig|1305737.6.peg.2533"/>
<dbReference type="EMBL" id="LJXT01000054">
    <property type="protein sequence ID" value="KPQ15213.1"/>
    <property type="molecule type" value="Genomic_DNA"/>
</dbReference>
<dbReference type="Proteomes" id="UP000050421">
    <property type="component" value="Unassembled WGS sequence"/>
</dbReference>
<evidence type="ECO:0000256" key="1">
    <source>
        <dbReference type="SAM" id="SignalP"/>
    </source>
</evidence>